<keyword evidence="1" id="KW-0880">Kelch repeat</keyword>
<protein>
    <recommendedName>
        <fullName evidence="8">Galactose oxidase</fullName>
    </recommendedName>
</protein>
<reference evidence="6" key="1">
    <citation type="journal article" date="2020" name="Fungal Divers.">
        <title>Resolving the Mortierellaceae phylogeny through synthesis of multi-gene phylogenetics and phylogenomics.</title>
        <authorList>
            <person name="Vandepol N."/>
            <person name="Liber J."/>
            <person name="Desiro A."/>
            <person name="Na H."/>
            <person name="Kennedy M."/>
            <person name="Barry K."/>
            <person name="Grigoriev I.V."/>
            <person name="Miller A.N."/>
            <person name="O'Donnell K."/>
            <person name="Stajich J.E."/>
            <person name="Bonito G."/>
        </authorList>
    </citation>
    <scope>NUCLEOTIDE SEQUENCE</scope>
    <source>
        <strain evidence="6">MES-2147</strain>
    </source>
</reference>
<gene>
    <name evidence="6" type="ORF">BGZ65_002892</name>
</gene>
<feature type="region of interest" description="Disordered" evidence="3">
    <location>
        <begin position="402"/>
        <end position="443"/>
    </location>
</feature>
<evidence type="ECO:0000313" key="7">
    <source>
        <dbReference type="Proteomes" id="UP000749646"/>
    </source>
</evidence>
<evidence type="ECO:0000256" key="5">
    <source>
        <dbReference type="SAM" id="SignalP"/>
    </source>
</evidence>
<feature type="compositionally biased region" description="Polar residues" evidence="3">
    <location>
        <begin position="647"/>
        <end position="659"/>
    </location>
</feature>
<dbReference type="Pfam" id="PF24681">
    <property type="entry name" value="Kelch_KLHDC2_KLHL20_DRC7"/>
    <property type="match status" value="1"/>
</dbReference>
<comment type="caution">
    <text evidence="6">The sequence shown here is derived from an EMBL/GenBank/DDBJ whole genome shotgun (WGS) entry which is preliminary data.</text>
</comment>
<name>A0A9P6MIG1_9FUNG</name>
<dbReference type="Proteomes" id="UP000749646">
    <property type="component" value="Unassembled WGS sequence"/>
</dbReference>
<evidence type="ECO:0000256" key="4">
    <source>
        <dbReference type="SAM" id="Phobius"/>
    </source>
</evidence>
<feature type="signal peptide" evidence="5">
    <location>
        <begin position="1"/>
        <end position="20"/>
    </location>
</feature>
<keyword evidence="4" id="KW-0472">Membrane</keyword>
<dbReference type="InterPro" id="IPR011043">
    <property type="entry name" value="Gal_Oxase/kelch_b-propeller"/>
</dbReference>
<feature type="compositionally biased region" description="Low complexity" evidence="3">
    <location>
        <begin position="404"/>
        <end position="418"/>
    </location>
</feature>
<evidence type="ECO:0000256" key="3">
    <source>
        <dbReference type="SAM" id="MobiDB-lite"/>
    </source>
</evidence>
<feature type="region of interest" description="Disordered" evidence="3">
    <location>
        <begin position="615"/>
        <end position="669"/>
    </location>
</feature>
<dbReference type="InterPro" id="IPR015915">
    <property type="entry name" value="Kelch-typ_b-propeller"/>
</dbReference>
<dbReference type="OrthoDB" id="10251809at2759"/>
<organism evidence="6 7">
    <name type="scientific">Modicella reniformis</name>
    <dbReference type="NCBI Taxonomy" id="1440133"/>
    <lineage>
        <taxon>Eukaryota</taxon>
        <taxon>Fungi</taxon>
        <taxon>Fungi incertae sedis</taxon>
        <taxon>Mucoromycota</taxon>
        <taxon>Mortierellomycotina</taxon>
        <taxon>Mortierellomycetes</taxon>
        <taxon>Mortierellales</taxon>
        <taxon>Mortierellaceae</taxon>
        <taxon>Modicella</taxon>
    </lineage>
</organism>
<proteinExistence type="predicted"/>
<dbReference type="EMBL" id="JAAAHW010000466">
    <property type="protein sequence ID" value="KAG0002141.1"/>
    <property type="molecule type" value="Genomic_DNA"/>
</dbReference>
<evidence type="ECO:0000313" key="6">
    <source>
        <dbReference type="EMBL" id="KAG0002141.1"/>
    </source>
</evidence>
<accession>A0A9P6MIG1</accession>
<keyword evidence="4" id="KW-1133">Transmembrane helix</keyword>
<keyword evidence="4" id="KW-0812">Transmembrane</keyword>
<keyword evidence="5" id="KW-0732">Signal</keyword>
<sequence>MHILLWPLTLLLSLLLTTSAQVRQTPDPVHGCAFAVAGSNLFVQGGKTELFNTTATTSSQLFALDLSIGWSVNQAPWTSLELRETGSLIHAIASPDNATLYIFTRGLNDSIVIPRYNIKHNIWDDPLKFLPDGDSRQGYRPVIDPNTWKVYINAYWNENVINLNTSTIGNVPRPFTSNFFGGASFIRSRNSIMYFGGLNGKIQFDPPPTTVTEFSVSTGSWTNFTTTGEPPSPRADFCMASSEDGKTVVIFGGRVEPSTIVAPKPDALFTGTIYILDVATGKWTRGPDGDIRGYMACVIVGDQLVVWGGSNGTYTKTGPPVIFNLKTQQWVETYTPPAYMIKSTSSSTSGSGATATDISSGSGSSSNLGGILGGVFGGLFVVALSGLLYLYVKRREDRIRYGVSSSQQGPKQQGPNGKTDNDLQNRNPQTAIRDPQDVSNSRVIFSSPIDSEMEYTVSRKQMSDAPTGPSSQQPIVFNPMVPYPSTVGGHVPIPFPAPPYDPSRDNVLTDLSGDVFAGYNAPSLAGATANLSSTYGTQPLQGYTQGYTSYPQPPMGVTAPYVNHASIPPNITAEPVATAVNPSYIHPGVRSRPIVPTEPAPIGLVYVPPLLNQTTAASSPPPASEASINNSNGSQGSPQTPPLPQRPVQNNNLQYSSVVSGPLDQATPS</sequence>
<feature type="chain" id="PRO_5040337005" description="Galactose oxidase" evidence="5">
    <location>
        <begin position="21"/>
        <end position="669"/>
    </location>
</feature>
<dbReference type="SUPFAM" id="SSF50965">
    <property type="entry name" value="Galactose oxidase, central domain"/>
    <property type="match status" value="1"/>
</dbReference>
<dbReference type="Gene3D" id="2.120.10.80">
    <property type="entry name" value="Kelch-type beta propeller"/>
    <property type="match status" value="1"/>
</dbReference>
<keyword evidence="7" id="KW-1185">Reference proteome</keyword>
<dbReference type="PANTHER" id="PTHR46093:SF18">
    <property type="entry name" value="FIBRONECTIN TYPE-III DOMAIN-CONTAINING PROTEIN"/>
    <property type="match status" value="1"/>
</dbReference>
<dbReference type="PANTHER" id="PTHR46093">
    <property type="entry name" value="ACYL-COA-BINDING DOMAIN-CONTAINING PROTEIN 5"/>
    <property type="match status" value="1"/>
</dbReference>
<dbReference type="AlphaFoldDB" id="A0A9P6MIG1"/>
<feature type="transmembrane region" description="Helical" evidence="4">
    <location>
        <begin position="368"/>
        <end position="392"/>
    </location>
</feature>
<keyword evidence="2" id="KW-0677">Repeat</keyword>
<evidence type="ECO:0000256" key="2">
    <source>
        <dbReference type="ARBA" id="ARBA00022737"/>
    </source>
</evidence>
<evidence type="ECO:0000256" key="1">
    <source>
        <dbReference type="ARBA" id="ARBA00022441"/>
    </source>
</evidence>
<evidence type="ECO:0008006" key="8">
    <source>
        <dbReference type="Google" id="ProtNLM"/>
    </source>
</evidence>